<organism evidence="9 10">
    <name type="scientific">Cerrena zonata</name>
    <dbReference type="NCBI Taxonomy" id="2478898"/>
    <lineage>
        <taxon>Eukaryota</taxon>
        <taxon>Fungi</taxon>
        <taxon>Dikarya</taxon>
        <taxon>Basidiomycota</taxon>
        <taxon>Agaricomycotina</taxon>
        <taxon>Agaricomycetes</taxon>
        <taxon>Polyporales</taxon>
        <taxon>Cerrenaceae</taxon>
        <taxon>Cerrena</taxon>
    </lineage>
</organism>
<dbReference type="PANTHER" id="PTHR43731">
    <property type="entry name" value="RHOMBOID PROTEASE"/>
    <property type="match status" value="1"/>
</dbReference>
<feature type="transmembrane region" description="Helical" evidence="7">
    <location>
        <begin position="369"/>
        <end position="387"/>
    </location>
</feature>
<accession>A0AAW0FTC3</accession>
<dbReference type="GO" id="GO:0006465">
    <property type="term" value="P:signal peptide processing"/>
    <property type="evidence" value="ECO:0007669"/>
    <property type="project" value="TreeGrafter"/>
</dbReference>
<sequence>MFGLFTPFSTRSLRSIHLPHAPCRSFSFTPNHRFPRLPTRPSKEPSNVVPETLSFRQQVVKESPVESFSEKVKAPSIRNQVMFFVLGSFFVFTVAAQRTEHDTAFWTEKMTHTGNMVWKFRAPTSEEIRRARHYELGKKLQDGLKSMQQTIEEWPMMIKHTAVWSYVQVLQPILDASEGKRMCWTIGLANAAVWLVWQFPQAQRVMRRSFTHSPLSGLSYTLLTSMFSHKSFIHLAFNTMALASFGSAASLHMMRTQSHSPTGLPEATPKWHFLAFFISAGLFSGLVSHVVAARFRFPRLVNMLKSRATTAPASGTGTMFGFGAKSAKETPSILPSLGASGAIYAAVTYTALAFPETSISLLFPPTPPIPIQMGVGGFVLLDIVGALRGWRMFDHWAHLGGAAFGLWYYHYGSQVWDFFRIGNLRHVSKRNQNDDA</sequence>
<evidence type="ECO:0000256" key="3">
    <source>
        <dbReference type="ARBA" id="ARBA00022692"/>
    </source>
</evidence>
<evidence type="ECO:0000256" key="1">
    <source>
        <dbReference type="ARBA" id="ARBA00004141"/>
    </source>
</evidence>
<feature type="transmembrane region" description="Helical" evidence="7">
    <location>
        <begin position="232"/>
        <end position="253"/>
    </location>
</feature>
<protein>
    <recommendedName>
        <fullName evidence="8">Peptidase S54 rhomboid domain-containing protein</fullName>
    </recommendedName>
</protein>
<feature type="transmembrane region" description="Helical" evidence="7">
    <location>
        <begin position="333"/>
        <end position="354"/>
    </location>
</feature>
<dbReference type="InterPro" id="IPR050925">
    <property type="entry name" value="Rhomboid_protease_S54"/>
</dbReference>
<dbReference type="Proteomes" id="UP001385951">
    <property type="component" value="Unassembled WGS sequence"/>
</dbReference>
<dbReference type="Pfam" id="PF01694">
    <property type="entry name" value="Rhomboid"/>
    <property type="match status" value="1"/>
</dbReference>
<evidence type="ECO:0000256" key="4">
    <source>
        <dbReference type="ARBA" id="ARBA00022801"/>
    </source>
</evidence>
<reference evidence="9 10" key="1">
    <citation type="submission" date="2022-09" db="EMBL/GenBank/DDBJ databases">
        <authorList>
            <person name="Palmer J.M."/>
        </authorList>
    </citation>
    <scope>NUCLEOTIDE SEQUENCE [LARGE SCALE GENOMIC DNA]</scope>
    <source>
        <strain evidence="9 10">DSM 7382</strain>
    </source>
</reference>
<dbReference type="Gene3D" id="1.20.1540.10">
    <property type="entry name" value="Rhomboid-like"/>
    <property type="match status" value="1"/>
</dbReference>
<keyword evidence="3 7" id="KW-0812">Transmembrane</keyword>
<comment type="subcellular location">
    <subcellularLocation>
        <location evidence="1">Membrane</location>
        <topology evidence="1">Multi-pass membrane protein</topology>
    </subcellularLocation>
</comment>
<keyword evidence="10" id="KW-1185">Reference proteome</keyword>
<evidence type="ECO:0000259" key="8">
    <source>
        <dbReference type="Pfam" id="PF01694"/>
    </source>
</evidence>
<dbReference type="GO" id="GO:0004252">
    <property type="term" value="F:serine-type endopeptidase activity"/>
    <property type="evidence" value="ECO:0007669"/>
    <property type="project" value="InterPro"/>
</dbReference>
<proteinExistence type="inferred from homology"/>
<feature type="transmembrane region" description="Helical" evidence="7">
    <location>
        <begin position="273"/>
        <end position="297"/>
    </location>
</feature>
<gene>
    <name evidence="9" type="ORF">QCA50_013609</name>
</gene>
<name>A0AAW0FTC3_9APHY</name>
<comment type="caution">
    <text evidence="9">The sequence shown here is derived from an EMBL/GenBank/DDBJ whole genome shotgun (WGS) entry which is preliminary data.</text>
</comment>
<evidence type="ECO:0000313" key="10">
    <source>
        <dbReference type="Proteomes" id="UP001385951"/>
    </source>
</evidence>
<evidence type="ECO:0000256" key="5">
    <source>
        <dbReference type="ARBA" id="ARBA00022989"/>
    </source>
</evidence>
<keyword evidence="4" id="KW-0378">Hydrolase</keyword>
<evidence type="ECO:0000313" key="9">
    <source>
        <dbReference type="EMBL" id="KAK7683347.1"/>
    </source>
</evidence>
<dbReference type="GO" id="GO:0016020">
    <property type="term" value="C:membrane"/>
    <property type="evidence" value="ECO:0007669"/>
    <property type="project" value="UniProtKB-SubCell"/>
</dbReference>
<dbReference type="InterPro" id="IPR022764">
    <property type="entry name" value="Peptidase_S54_rhomboid_dom"/>
</dbReference>
<dbReference type="EMBL" id="JASBNA010000031">
    <property type="protein sequence ID" value="KAK7683347.1"/>
    <property type="molecule type" value="Genomic_DNA"/>
</dbReference>
<evidence type="ECO:0000256" key="7">
    <source>
        <dbReference type="SAM" id="Phobius"/>
    </source>
</evidence>
<keyword evidence="5 7" id="KW-1133">Transmembrane helix</keyword>
<dbReference type="SUPFAM" id="SSF144091">
    <property type="entry name" value="Rhomboid-like"/>
    <property type="match status" value="1"/>
</dbReference>
<dbReference type="AlphaFoldDB" id="A0AAW0FTC3"/>
<feature type="domain" description="Peptidase S54 rhomboid" evidence="8">
    <location>
        <begin position="220"/>
        <end position="409"/>
    </location>
</feature>
<comment type="similarity">
    <text evidence="2">Belongs to the peptidase S54 family.</text>
</comment>
<dbReference type="InterPro" id="IPR035952">
    <property type="entry name" value="Rhomboid-like_sf"/>
</dbReference>
<dbReference type="PANTHER" id="PTHR43731:SF14">
    <property type="entry name" value="PRESENILIN-ASSOCIATED RHOMBOID-LIKE PROTEIN, MITOCHONDRIAL"/>
    <property type="match status" value="1"/>
</dbReference>
<evidence type="ECO:0000256" key="6">
    <source>
        <dbReference type="ARBA" id="ARBA00023136"/>
    </source>
</evidence>
<evidence type="ECO:0000256" key="2">
    <source>
        <dbReference type="ARBA" id="ARBA00009045"/>
    </source>
</evidence>
<keyword evidence="6 7" id="KW-0472">Membrane</keyword>